<accession>A0A8S5RY02</accession>
<sequence length="174" mass="19565">MSWGGIREGAGRPKLTIERKTKTIRVTDNEWKIVKPVIEILKKNTSIGRDLLNKNKEHKIMVKDAQFINLTDKNITIYGKNHTTITFPKSGTVAFVKQQDNILDEACVDGCLFDIGKRIYTEVGNVPKPEENIFYIVPVVVAQQLPERDDLLVASNAIKNENGEIVGFTSLNII</sequence>
<organism evidence="1">
    <name type="scientific">Siphoviridae sp. ctWdm1</name>
    <dbReference type="NCBI Taxonomy" id="2827883"/>
    <lineage>
        <taxon>Viruses</taxon>
        <taxon>Duplodnaviria</taxon>
        <taxon>Heunggongvirae</taxon>
        <taxon>Uroviricota</taxon>
        <taxon>Caudoviricetes</taxon>
    </lineage>
</organism>
<dbReference type="EMBL" id="BK032509">
    <property type="protein sequence ID" value="DAF43552.1"/>
    <property type="molecule type" value="Genomic_DNA"/>
</dbReference>
<reference evidence="1" key="1">
    <citation type="journal article" date="2021" name="Proc. Natl. Acad. Sci. U.S.A.">
        <title>A Catalog of Tens of Thousands of Viruses from Human Metagenomes Reveals Hidden Associations with Chronic Diseases.</title>
        <authorList>
            <person name="Tisza M.J."/>
            <person name="Buck C.B."/>
        </authorList>
    </citation>
    <scope>NUCLEOTIDE SEQUENCE</scope>
    <source>
        <strain evidence="1">CtWdm1</strain>
    </source>
</reference>
<proteinExistence type="predicted"/>
<evidence type="ECO:0000313" key="1">
    <source>
        <dbReference type="EMBL" id="DAF43552.1"/>
    </source>
</evidence>
<protein>
    <submittedName>
        <fullName evidence="1">Uncharacterized protein</fullName>
    </submittedName>
</protein>
<name>A0A8S5RY02_9CAUD</name>